<keyword evidence="2" id="KW-1185">Reference proteome</keyword>
<evidence type="ECO:0000313" key="1">
    <source>
        <dbReference type="EMBL" id="MEV4287337.1"/>
    </source>
</evidence>
<comment type="caution">
    <text evidence="1">The sequence shown here is derived from an EMBL/GenBank/DDBJ whole genome shotgun (WGS) entry which is preliminary data.</text>
</comment>
<gene>
    <name evidence="1" type="ORF">AB0K40_17675</name>
</gene>
<name>A0ABV3H4A7_9ACTN</name>
<dbReference type="Proteomes" id="UP001552427">
    <property type="component" value="Unassembled WGS sequence"/>
</dbReference>
<sequence length="132" mass="14472">MVLDEGSLGMSAGVGMPALLHLDAFAREVEQAFGHLPYLVGSAARGKQWRDVDVRLMLPDDEFDALFPQFQIHPVPGRLDNRWALLCAAISELGRARTGLPIDFQIQRTSDANELYGGNIRHGLGLSVSWTA</sequence>
<organism evidence="1 2">
    <name type="scientific">Nonomuraea bangladeshensis</name>
    <dbReference type="NCBI Taxonomy" id="404385"/>
    <lineage>
        <taxon>Bacteria</taxon>
        <taxon>Bacillati</taxon>
        <taxon>Actinomycetota</taxon>
        <taxon>Actinomycetes</taxon>
        <taxon>Streptosporangiales</taxon>
        <taxon>Streptosporangiaceae</taxon>
        <taxon>Nonomuraea</taxon>
    </lineage>
</organism>
<dbReference type="EMBL" id="JBFARM010000005">
    <property type="protein sequence ID" value="MEV4287337.1"/>
    <property type="molecule type" value="Genomic_DNA"/>
</dbReference>
<accession>A0ABV3H4A7</accession>
<evidence type="ECO:0008006" key="3">
    <source>
        <dbReference type="Google" id="ProtNLM"/>
    </source>
</evidence>
<protein>
    <recommendedName>
        <fullName evidence="3">Nucleotidyltransferase domain-containing protein</fullName>
    </recommendedName>
</protein>
<proteinExistence type="predicted"/>
<dbReference type="RefSeq" id="WP_364450665.1">
    <property type="nucleotide sequence ID" value="NZ_JBFARM010000005.1"/>
</dbReference>
<reference evidence="1 2" key="1">
    <citation type="submission" date="2024-06" db="EMBL/GenBank/DDBJ databases">
        <title>The Natural Products Discovery Center: Release of the First 8490 Sequenced Strains for Exploring Actinobacteria Biosynthetic Diversity.</title>
        <authorList>
            <person name="Kalkreuter E."/>
            <person name="Kautsar S.A."/>
            <person name="Yang D."/>
            <person name="Bader C.D."/>
            <person name="Teijaro C.N."/>
            <person name="Fluegel L."/>
            <person name="Davis C.M."/>
            <person name="Simpson J.R."/>
            <person name="Lauterbach L."/>
            <person name="Steele A.D."/>
            <person name="Gui C."/>
            <person name="Meng S."/>
            <person name="Li G."/>
            <person name="Viehrig K."/>
            <person name="Ye F."/>
            <person name="Su P."/>
            <person name="Kiefer A.F."/>
            <person name="Nichols A."/>
            <person name="Cepeda A.J."/>
            <person name="Yan W."/>
            <person name="Fan B."/>
            <person name="Jiang Y."/>
            <person name="Adhikari A."/>
            <person name="Zheng C.-J."/>
            <person name="Schuster L."/>
            <person name="Cowan T.M."/>
            <person name="Smanski M.J."/>
            <person name="Chevrette M.G."/>
            <person name="De Carvalho L.P.S."/>
            <person name="Shen B."/>
        </authorList>
    </citation>
    <scope>NUCLEOTIDE SEQUENCE [LARGE SCALE GENOMIC DNA]</scope>
    <source>
        <strain evidence="1 2">NPDC049574</strain>
    </source>
</reference>
<evidence type="ECO:0000313" key="2">
    <source>
        <dbReference type="Proteomes" id="UP001552427"/>
    </source>
</evidence>